<dbReference type="EMBL" id="BAABWU010000006">
    <property type="protein sequence ID" value="GAA6196576.1"/>
    <property type="molecule type" value="Genomic_DNA"/>
</dbReference>
<dbReference type="Proteomes" id="UP001441944">
    <property type="component" value="Unassembled WGS sequence"/>
</dbReference>
<dbReference type="Gene3D" id="3.40.50.2300">
    <property type="match status" value="1"/>
</dbReference>
<dbReference type="InterPro" id="IPR005467">
    <property type="entry name" value="His_kinase_dom"/>
</dbReference>
<dbReference type="InterPro" id="IPR011006">
    <property type="entry name" value="CheY-like_superfamily"/>
</dbReference>
<organism evidence="9 10">
    <name type="scientific">Pseudophaeobacter arcticus</name>
    <dbReference type="NCBI Taxonomy" id="385492"/>
    <lineage>
        <taxon>Bacteria</taxon>
        <taxon>Pseudomonadati</taxon>
        <taxon>Pseudomonadota</taxon>
        <taxon>Alphaproteobacteria</taxon>
        <taxon>Rhodobacterales</taxon>
        <taxon>Paracoccaceae</taxon>
        <taxon>Pseudophaeobacter</taxon>
    </lineage>
</organism>
<dbReference type="PROSITE" id="PS50109">
    <property type="entry name" value="HIS_KIN"/>
    <property type="match status" value="1"/>
</dbReference>
<dbReference type="PROSITE" id="PS50110">
    <property type="entry name" value="RESPONSE_REGULATORY"/>
    <property type="match status" value="1"/>
</dbReference>
<gene>
    <name evidence="9" type="ORF">NBRC116598_20200</name>
</gene>
<feature type="transmembrane region" description="Helical" evidence="6">
    <location>
        <begin position="153"/>
        <end position="174"/>
    </location>
</feature>
<dbReference type="Gene3D" id="3.30.565.10">
    <property type="entry name" value="Histidine kinase-like ATPase, C-terminal domain"/>
    <property type="match status" value="1"/>
</dbReference>
<feature type="transmembrane region" description="Helical" evidence="6">
    <location>
        <begin position="103"/>
        <end position="122"/>
    </location>
</feature>
<dbReference type="PANTHER" id="PTHR45339">
    <property type="entry name" value="HYBRID SIGNAL TRANSDUCTION HISTIDINE KINASE J"/>
    <property type="match status" value="1"/>
</dbReference>
<dbReference type="Pfam" id="PF00512">
    <property type="entry name" value="HisKA"/>
    <property type="match status" value="1"/>
</dbReference>
<evidence type="ECO:0000256" key="4">
    <source>
        <dbReference type="ARBA" id="ARBA00023012"/>
    </source>
</evidence>
<evidence type="ECO:0000313" key="10">
    <source>
        <dbReference type="Proteomes" id="UP001441944"/>
    </source>
</evidence>
<evidence type="ECO:0000256" key="3">
    <source>
        <dbReference type="ARBA" id="ARBA00022553"/>
    </source>
</evidence>
<dbReference type="InterPro" id="IPR004358">
    <property type="entry name" value="Sig_transdc_His_kin-like_C"/>
</dbReference>
<dbReference type="SUPFAM" id="SSF55874">
    <property type="entry name" value="ATPase domain of HSP90 chaperone/DNA topoisomerase II/histidine kinase"/>
    <property type="match status" value="1"/>
</dbReference>
<keyword evidence="6" id="KW-0472">Membrane</keyword>
<dbReference type="CDD" id="cd00082">
    <property type="entry name" value="HisKA"/>
    <property type="match status" value="1"/>
</dbReference>
<dbReference type="Pfam" id="PF02518">
    <property type="entry name" value="HATPase_c"/>
    <property type="match status" value="1"/>
</dbReference>
<dbReference type="InterPro" id="IPR036890">
    <property type="entry name" value="HATPase_C_sf"/>
</dbReference>
<dbReference type="Gene3D" id="1.10.287.130">
    <property type="match status" value="1"/>
</dbReference>
<dbReference type="InterPro" id="IPR036097">
    <property type="entry name" value="HisK_dim/P_sf"/>
</dbReference>
<feature type="transmembrane region" description="Helical" evidence="6">
    <location>
        <begin position="48"/>
        <end position="64"/>
    </location>
</feature>
<keyword evidence="6" id="KW-1133">Transmembrane helix</keyword>
<proteinExistence type="predicted"/>
<feature type="modified residue" description="4-aspartylphosphate" evidence="5">
    <location>
        <position position="508"/>
    </location>
</feature>
<dbReference type="Pfam" id="PF00072">
    <property type="entry name" value="Response_reg"/>
    <property type="match status" value="1"/>
</dbReference>
<dbReference type="EC" id="2.7.13.3" evidence="2"/>
<feature type="domain" description="Histidine kinase" evidence="7">
    <location>
        <begin position="207"/>
        <end position="428"/>
    </location>
</feature>
<protein>
    <recommendedName>
        <fullName evidence="2">histidine kinase</fullName>
        <ecNumber evidence="2">2.7.13.3</ecNumber>
    </recommendedName>
</protein>
<evidence type="ECO:0000259" key="8">
    <source>
        <dbReference type="PROSITE" id="PS50110"/>
    </source>
</evidence>
<accession>A0ABQ0AL34</accession>
<evidence type="ECO:0000256" key="5">
    <source>
        <dbReference type="PROSITE-ProRule" id="PRU00169"/>
    </source>
</evidence>
<evidence type="ECO:0000256" key="2">
    <source>
        <dbReference type="ARBA" id="ARBA00012438"/>
    </source>
</evidence>
<dbReference type="SUPFAM" id="SSF47384">
    <property type="entry name" value="Homodimeric domain of signal transducing histidine kinase"/>
    <property type="match status" value="1"/>
</dbReference>
<keyword evidence="4" id="KW-0902">Two-component regulatory system</keyword>
<comment type="caution">
    <text evidence="9">The sequence shown here is derived from an EMBL/GenBank/DDBJ whole genome shotgun (WGS) entry which is preliminary data.</text>
</comment>
<evidence type="ECO:0000256" key="1">
    <source>
        <dbReference type="ARBA" id="ARBA00000085"/>
    </source>
</evidence>
<evidence type="ECO:0000256" key="6">
    <source>
        <dbReference type="SAM" id="Phobius"/>
    </source>
</evidence>
<dbReference type="InterPro" id="IPR001789">
    <property type="entry name" value="Sig_transdc_resp-reg_receiver"/>
</dbReference>
<dbReference type="SMART" id="SM00387">
    <property type="entry name" value="HATPase_c"/>
    <property type="match status" value="1"/>
</dbReference>
<feature type="domain" description="Response regulatory" evidence="8">
    <location>
        <begin position="459"/>
        <end position="576"/>
    </location>
</feature>
<dbReference type="CDD" id="cd17546">
    <property type="entry name" value="REC_hyHK_CKI1_RcsC-like"/>
    <property type="match status" value="1"/>
</dbReference>
<evidence type="ECO:0000259" key="7">
    <source>
        <dbReference type="PROSITE" id="PS50109"/>
    </source>
</evidence>
<dbReference type="PANTHER" id="PTHR45339:SF1">
    <property type="entry name" value="HYBRID SIGNAL TRANSDUCTION HISTIDINE KINASE J"/>
    <property type="match status" value="1"/>
</dbReference>
<feature type="transmembrane region" description="Helical" evidence="6">
    <location>
        <begin position="129"/>
        <end position="147"/>
    </location>
</feature>
<keyword evidence="6" id="KW-0812">Transmembrane</keyword>
<evidence type="ECO:0000313" key="9">
    <source>
        <dbReference type="EMBL" id="GAA6196576.1"/>
    </source>
</evidence>
<dbReference type="RefSeq" id="WP_353399554.1">
    <property type="nucleotide sequence ID" value="NZ_BAABWU010000006.1"/>
</dbReference>
<comment type="catalytic activity">
    <reaction evidence="1">
        <text>ATP + protein L-histidine = ADP + protein N-phospho-L-histidine.</text>
        <dbReference type="EC" id="2.7.13.3"/>
    </reaction>
</comment>
<dbReference type="SMART" id="SM00448">
    <property type="entry name" value="REC"/>
    <property type="match status" value="1"/>
</dbReference>
<feature type="transmembrane region" description="Helical" evidence="6">
    <location>
        <begin position="71"/>
        <end position="97"/>
    </location>
</feature>
<keyword evidence="3 5" id="KW-0597">Phosphoprotein</keyword>
<reference evidence="9 10" key="1">
    <citation type="submission" date="2024-04" db="EMBL/GenBank/DDBJ databases">
        <title>Draft genome sequence of Pseudophaeobacter arcticus NBRC 116598.</title>
        <authorList>
            <person name="Miyakawa T."/>
            <person name="Kusuya Y."/>
            <person name="Miura T."/>
        </authorList>
    </citation>
    <scope>NUCLEOTIDE SEQUENCE [LARGE SCALE GENOMIC DNA]</scope>
    <source>
        <strain evidence="9 10">SU-CL00105</strain>
    </source>
</reference>
<sequence length="586" mass="63855">MLKLSPDLKASVCAQNQLVREDMPSRFASITVISLLSLYYLPFQTVCFFYVAIALIELVGLYVYNKLRRKVTLAGVVIFSLSAFVGILLFNAIPILLFLEPDAFPKLAGAMLLVIALNHSVVARSEWMFFGLLTALPIIFAVGYMIVSFLHSFASPVEIGIAVVILVLGAGYVAHSMRALNKMTDRLRQALSAAEAGSRAKSSFLAAMSHEIRTPLNAICGMAELIDEEDTDPKTKQERSLLLRQSAQALTGILNDVLDHAKVESGHIEINVTAASPQVEITSAVEMFRAPARAKGLQFSLNFSEDLPRYAEFDALRLRQVIGNLVSNAVKFTETGHIKVQVSSQQVDATCVLTVQVSDTGRGIAADQIPHLFAEFYRAVDKNAPTVPGTGLGLSIARRFARMMGGDISVRSVLKAGSCFSFTSQLKILEEPQSPPEFPNAKHVTDNPQALDHDLGVKSILLVDDTQSNRMVVRSFLKKSNVEIIEAEDGAKALKCLEQRPVDLVLLDMKMPIMDGEETLLEMARRGGRIAATPVIMLTANAATEDRQRFLALGALGYIAKPVKKSVLLSEIRSVSAVSHEAKTAL</sequence>
<dbReference type="InterPro" id="IPR003661">
    <property type="entry name" value="HisK_dim/P_dom"/>
</dbReference>
<dbReference type="SMART" id="SM00388">
    <property type="entry name" value="HisKA"/>
    <property type="match status" value="1"/>
</dbReference>
<dbReference type="CDD" id="cd16922">
    <property type="entry name" value="HATPase_EvgS-ArcB-TorS-like"/>
    <property type="match status" value="1"/>
</dbReference>
<dbReference type="InterPro" id="IPR003594">
    <property type="entry name" value="HATPase_dom"/>
</dbReference>
<dbReference type="PRINTS" id="PR00344">
    <property type="entry name" value="BCTRLSENSOR"/>
</dbReference>
<dbReference type="SUPFAM" id="SSF52172">
    <property type="entry name" value="CheY-like"/>
    <property type="match status" value="1"/>
</dbReference>
<name>A0ABQ0AL34_9RHOB</name>
<keyword evidence="10" id="KW-1185">Reference proteome</keyword>